<evidence type="ECO:0008006" key="3">
    <source>
        <dbReference type="Google" id="ProtNLM"/>
    </source>
</evidence>
<evidence type="ECO:0000313" key="1">
    <source>
        <dbReference type="EMBL" id="WAQ92355.1"/>
    </source>
</evidence>
<dbReference type="RefSeq" id="XP_053027910.1">
    <property type="nucleotide sequence ID" value="XM_053163935.1"/>
</dbReference>
<accession>A0ABY7D639</accession>
<dbReference type="GeneID" id="77804830"/>
<protein>
    <recommendedName>
        <fullName evidence="3">Zinc-ribbon 15 domain-containing protein</fullName>
    </recommendedName>
</protein>
<proteinExistence type="predicted"/>
<dbReference type="PANTHER" id="PTHR28139">
    <property type="entry name" value="UPF0768 PROTEIN YBL029C-A"/>
    <property type="match status" value="1"/>
</dbReference>
<dbReference type="PANTHER" id="PTHR28139:SF1">
    <property type="entry name" value="UPF0768 PROTEIN YBL029C-A"/>
    <property type="match status" value="1"/>
</dbReference>
<gene>
    <name evidence="1" type="ORF">PtA15_16A261</name>
</gene>
<organism evidence="1 2">
    <name type="scientific">Puccinia triticina</name>
    <dbReference type="NCBI Taxonomy" id="208348"/>
    <lineage>
        <taxon>Eukaryota</taxon>
        <taxon>Fungi</taxon>
        <taxon>Dikarya</taxon>
        <taxon>Basidiomycota</taxon>
        <taxon>Pucciniomycotina</taxon>
        <taxon>Pucciniomycetes</taxon>
        <taxon>Pucciniales</taxon>
        <taxon>Pucciniaceae</taxon>
        <taxon>Puccinia</taxon>
    </lineage>
</organism>
<reference evidence="1" key="1">
    <citation type="submission" date="2022-10" db="EMBL/GenBank/DDBJ databases">
        <title>Puccinia triticina Genome sequencing and assembly.</title>
        <authorList>
            <person name="Li C."/>
        </authorList>
    </citation>
    <scope>NUCLEOTIDE SEQUENCE</scope>
    <source>
        <strain evidence="1">Pt15</strain>
    </source>
</reference>
<sequence length="154" mass="16763">MQLASLSKAMRVTPAKLPTRAVLAQLFAPKTQHNPPTTTTPALITQPSACFFIPLQFGCPTKIAQVDSEKDDIRICPQCHNAAVTSCKSRMWFEFCFLPIIPFKSKKVWICSICRWQAINDGTGPQAISNIPPPGGGYAAQPPMTAPNVAHTKV</sequence>
<name>A0ABY7D639_9BASI</name>
<keyword evidence="2" id="KW-1185">Reference proteome</keyword>
<evidence type="ECO:0000313" key="2">
    <source>
        <dbReference type="Proteomes" id="UP001164743"/>
    </source>
</evidence>
<dbReference type="EMBL" id="CP110436">
    <property type="protein sequence ID" value="WAQ92355.1"/>
    <property type="molecule type" value="Genomic_DNA"/>
</dbReference>
<dbReference type="Proteomes" id="UP001164743">
    <property type="component" value="Chromosome 16A"/>
</dbReference>